<reference evidence="7" key="1">
    <citation type="submission" date="2024-02" db="EMBL/GenBank/DDBJ databases">
        <authorList>
            <consortium name="ELIXIR-Norway"/>
            <consortium name="Elixir Norway"/>
        </authorList>
    </citation>
    <scope>NUCLEOTIDE SEQUENCE</scope>
</reference>
<evidence type="ECO:0000256" key="1">
    <source>
        <dbReference type="ARBA" id="ARBA00010481"/>
    </source>
</evidence>
<evidence type="ECO:0000313" key="7">
    <source>
        <dbReference type="EMBL" id="CAK9237015.1"/>
    </source>
</evidence>
<keyword evidence="3 6" id="KW-0808">Transferase</keyword>
<keyword evidence="2 6" id="KW-0328">Glycosyltransferase</keyword>
<keyword evidence="5 6" id="KW-0961">Cell wall biogenesis/degradation</keyword>
<evidence type="ECO:0000256" key="2">
    <source>
        <dbReference type="ARBA" id="ARBA00022676"/>
    </source>
</evidence>
<evidence type="ECO:0000313" key="8">
    <source>
        <dbReference type="Proteomes" id="UP001497512"/>
    </source>
</evidence>
<dbReference type="InterPro" id="IPR004938">
    <property type="entry name" value="XG_FTase"/>
</dbReference>
<gene>
    <name evidence="7" type="ORF">CSSPTR1EN2_LOCUS23415</name>
</gene>
<proteinExistence type="inferred from homology"/>
<comment type="subcellular location">
    <subcellularLocation>
        <location evidence="6">Golgi apparatus</location>
        <location evidence="6">Golgi stack membrane</location>
        <topology evidence="6">Single-pass type II membrane protein</topology>
    </subcellularLocation>
</comment>
<comment type="similarity">
    <text evidence="1 6">Belongs to the glycosyltransferase 37 family.</text>
</comment>
<dbReference type="PANTHER" id="PTHR31889:SF35">
    <property type="entry name" value="FUCOSYLTRANSFERASE"/>
    <property type="match status" value="1"/>
</dbReference>
<evidence type="ECO:0000256" key="4">
    <source>
        <dbReference type="ARBA" id="ARBA00023180"/>
    </source>
</evidence>
<dbReference type="EMBL" id="OZ019901">
    <property type="protein sequence ID" value="CAK9237015.1"/>
    <property type="molecule type" value="Genomic_DNA"/>
</dbReference>
<evidence type="ECO:0000256" key="5">
    <source>
        <dbReference type="ARBA" id="ARBA00023316"/>
    </source>
</evidence>
<dbReference type="Proteomes" id="UP001497512">
    <property type="component" value="Chromosome 9"/>
</dbReference>
<evidence type="ECO:0000256" key="6">
    <source>
        <dbReference type="RuleBase" id="RU367004"/>
    </source>
</evidence>
<comment type="function">
    <text evidence="6">May be involved in cell wall biosynthesis.</text>
</comment>
<keyword evidence="6" id="KW-0333">Golgi apparatus</keyword>
<accession>A0ABP0V504</accession>
<dbReference type="EC" id="2.4.1.-" evidence="6"/>
<evidence type="ECO:0000256" key="3">
    <source>
        <dbReference type="ARBA" id="ARBA00022679"/>
    </source>
</evidence>
<sequence length="231" mass="25983">MQFLPSGMESYGENDFNADLEHLFVEIISPVATVLDGMKPDDKLIIVAPESHTISIAPSLRVLGHCDQRSKEFDHDLLLDKGAIVAVGDPAYGTFCGAPRHLKASGEEVNFIEELFGKEYVVKLVGMTATSSEMLKCAKYPSEMPLLNFRNSNEHFAVGFFRNPTLRPLLELMFPEHNILHLLAQNLFSPSEMVWNKVKDFYETYLSQATSECSCNKGEYCEYFDEVVLSL</sequence>
<dbReference type="Pfam" id="PF03254">
    <property type="entry name" value="XG_FTase"/>
    <property type="match status" value="1"/>
</dbReference>
<name>A0ABP0V504_9BRYO</name>
<keyword evidence="8" id="KW-1185">Reference proteome</keyword>
<keyword evidence="4" id="KW-0325">Glycoprotein</keyword>
<protein>
    <recommendedName>
        <fullName evidence="6">Fucosyltransferase</fullName>
        <ecNumber evidence="6">2.4.1.-</ecNumber>
    </recommendedName>
</protein>
<dbReference type="PANTHER" id="PTHR31889">
    <property type="entry name" value="FUCOSYLTRANSFERASE 2-RELATED"/>
    <property type="match status" value="1"/>
</dbReference>
<organism evidence="7 8">
    <name type="scientific">Sphagnum troendelagicum</name>
    <dbReference type="NCBI Taxonomy" id="128251"/>
    <lineage>
        <taxon>Eukaryota</taxon>
        <taxon>Viridiplantae</taxon>
        <taxon>Streptophyta</taxon>
        <taxon>Embryophyta</taxon>
        <taxon>Bryophyta</taxon>
        <taxon>Sphagnophytina</taxon>
        <taxon>Sphagnopsida</taxon>
        <taxon>Sphagnales</taxon>
        <taxon>Sphagnaceae</taxon>
        <taxon>Sphagnum</taxon>
    </lineage>
</organism>